<evidence type="ECO:0000259" key="3">
    <source>
        <dbReference type="Pfam" id="PF00582"/>
    </source>
</evidence>
<dbReference type="Gene3D" id="3.40.50.12370">
    <property type="match status" value="1"/>
</dbReference>
<evidence type="ECO:0000256" key="2">
    <source>
        <dbReference type="ARBA" id="ARBA00022490"/>
    </source>
</evidence>
<sequence>MRRFNNILCVVTPGSGCKPALERAVTLTENNQANLTVIDVAECVRAGIGMPEGSPVSADLQAAVVRAHQQELDSLVEPYQQRIQVQTQVLTGTPFLEIIREVLRNRRDLVIKSAETWDWQDRLFGSDDMHLLRKCPCPVWIMRPEEKANYSRIMAAVDFNPWQEDAGENDLNRLILELASSMALSDFAELHVVHAWESMTENMIRVFSSELSEEQIAANVDRERCDHQAQVEQLIGRLRDWIGTEAYDYLSPQLYLRQGNARKEIPAQARRIDADLVVMGTVARTGLAGFFMGNTAEAILNQINCSVLAIKPSGFVTPVRLEN</sequence>
<proteinExistence type="predicted"/>
<keyword evidence="2" id="KW-0963">Cytoplasm</keyword>
<feature type="domain" description="UspA" evidence="3">
    <location>
        <begin position="150"/>
        <end position="311"/>
    </location>
</feature>
<name>A0A3B1A6P2_9ZZZZ</name>
<accession>A0A3B1A6P2</accession>
<dbReference type="PANTHER" id="PTHR47892:SF1">
    <property type="entry name" value="UNIVERSAL STRESS PROTEIN E"/>
    <property type="match status" value="1"/>
</dbReference>
<dbReference type="EMBL" id="UOFU01000114">
    <property type="protein sequence ID" value="VAW97210.1"/>
    <property type="molecule type" value="Genomic_DNA"/>
</dbReference>
<evidence type="ECO:0000313" key="4">
    <source>
        <dbReference type="EMBL" id="VAW97210.1"/>
    </source>
</evidence>
<reference evidence="4" key="1">
    <citation type="submission" date="2018-06" db="EMBL/GenBank/DDBJ databases">
        <authorList>
            <person name="Zhirakovskaya E."/>
        </authorList>
    </citation>
    <scope>NUCLEOTIDE SEQUENCE</scope>
</reference>
<dbReference type="InterPro" id="IPR006015">
    <property type="entry name" value="Universal_stress_UspA"/>
</dbReference>
<dbReference type="InterPro" id="IPR006016">
    <property type="entry name" value="UspA"/>
</dbReference>
<dbReference type="SUPFAM" id="SSF52402">
    <property type="entry name" value="Adenine nucleotide alpha hydrolases-like"/>
    <property type="match status" value="2"/>
</dbReference>
<gene>
    <name evidence="4" type="ORF">MNBD_GAMMA20-2287</name>
</gene>
<comment type="subcellular location">
    <subcellularLocation>
        <location evidence="1">Cytoplasm</location>
    </subcellularLocation>
</comment>
<dbReference type="AlphaFoldDB" id="A0A3B1A6P2"/>
<dbReference type="Pfam" id="PF00582">
    <property type="entry name" value="Usp"/>
    <property type="match status" value="2"/>
</dbReference>
<dbReference type="GO" id="GO:0005737">
    <property type="term" value="C:cytoplasm"/>
    <property type="evidence" value="ECO:0007669"/>
    <property type="project" value="UniProtKB-SubCell"/>
</dbReference>
<organism evidence="4">
    <name type="scientific">hydrothermal vent metagenome</name>
    <dbReference type="NCBI Taxonomy" id="652676"/>
    <lineage>
        <taxon>unclassified sequences</taxon>
        <taxon>metagenomes</taxon>
        <taxon>ecological metagenomes</taxon>
    </lineage>
</organism>
<feature type="domain" description="UspA" evidence="3">
    <location>
        <begin position="4"/>
        <end position="143"/>
    </location>
</feature>
<evidence type="ECO:0000256" key="1">
    <source>
        <dbReference type="ARBA" id="ARBA00004496"/>
    </source>
</evidence>
<dbReference type="PANTHER" id="PTHR47892">
    <property type="entry name" value="UNIVERSAL STRESS PROTEIN E"/>
    <property type="match status" value="1"/>
</dbReference>
<dbReference type="PRINTS" id="PR01438">
    <property type="entry name" value="UNVRSLSTRESS"/>
</dbReference>
<protein>
    <submittedName>
        <fullName evidence="4">Universal stress protein family 1</fullName>
    </submittedName>
</protein>